<protein>
    <submittedName>
        <fullName evidence="1">Uncharacterized protein</fullName>
    </submittedName>
</protein>
<dbReference type="PATRIC" id="fig|447.4.peg.3464"/>
<name>A0A0W0RDF0_LEGBO</name>
<organism evidence="1 2">
    <name type="scientific">Legionella bozemanae</name>
    <name type="common">Fluoribacter bozemanae</name>
    <dbReference type="NCBI Taxonomy" id="447"/>
    <lineage>
        <taxon>Bacteria</taxon>
        <taxon>Pseudomonadati</taxon>
        <taxon>Pseudomonadota</taxon>
        <taxon>Gammaproteobacteria</taxon>
        <taxon>Legionellales</taxon>
        <taxon>Legionellaceae</taxon>
        <taxon>Legionella</taxon>
    </lineage>
</organism>
<dbReference type="OrthoDB" id="9901760at2"/>
<sequence length="482" mass="54859">MQSRLFLSVAQKVRRRNPNGFFKVDPNIRIRGFEEVWCNEVQAILQWHNMEHGFHRQSISYSSTSESVPLTPESGQTAYRGYPLLNLFLYRQPTDGGLFTVPTSLTNKVKPYEDIFDMSKYAKERGQEALKHLTGHTEYRSYTETIPVALAFGLAKGPENGAIALEHWAREGTALIAPVYGPASAIDFAQVYGLLYQQEIAGPMLPFARQKCTTMFYKKNGSLNPEEGFNIISPFNLSINQFLLANGDPAAVKMIHQYDRKALKASIEFSEFYRKLLEGQIQNLSKDELRVLHERADNAFQKMLKLEEQFRTYIASSIQMQREQGNLLMAQLDIPSDICLNTALRWYMSAICYSKGKFLTSTNNECLLQVNKNDFVLELPQPSGDRVTKTFGKEKALAILPHIMFPAFDLISAEGDFDIREGLPKPITQLLTTLFINQLMAKNDPHVGHLRFQAPHACEVSSLCEKEMNNLEFSSRGYYPYE</sequence>
<accession>A0A0W0RDF0</accession>
<evidence type="ECO:0000313" key="1">
    <source>
        <dbReference type="EMBL" id="KTC69101.1"/>
    </source>
</evidence>
<keyword evidence="2" id="KW-1185">Reference proteome</keyword>
<dbReference type="RefSeq" id="WP_058460788.1">
    <property type="nucleotide sequence ID" value="NZ_CAAAIY010000014.1"/>
</dbReference>
<gene>
    <name evidence="1" type="ORF">Lboz_3243</name>
</gene>
<dbReference type="Proteomes" id="UP000054695">
    <property type="component" value="Unassembled WGS sequence"/>
</dbReference>
<comment type="caution">
    <text evidence="1">The sequence shown here is derived from an EMBL/GenBank/DDBJ whole genome shotgun (WGS) entry which is preliminary data.</text>
</comment>
<dbReference type="AlphaFoldDB" id="A0A0W0RDF0"/>
<evidence type="ECO:0000313" key="2">
    <source>
        <dbReference type="Proteomes" id="UP000054695"/>
    </source>
</evidence>
<dbReference type="STRING" id="447.Lboz_3243"/>
<proteinExistence type="predicted"/>
<dbReference type="EMBL" id="LNXU01000049">
    <property type="protein sequence ID" value="KTC69101.1"/>
    <property type="molecule type" value="Genomic_DNA"/>
</dbReference>
<reference evidence="1 2" key="1">
    <citation type="submission" date="2015-11" db="EMBL/GenBank/DDBJ databases">
        <title>Genomic analysis of 38 Legionella species identifies large and diverse effector repertoires.</title>
        <authorList>
            <person name="Burstein D."/>
            <person name="Amaro F."/>
            <person name="Zusman T."/>
            <person name="Lifshitz Z."/>
            <person name="Cohen O."/>
            <person name="Gilbert J.A."/>
            <person name="Pupko T."/>
            <person name="Shuman H.A."/>
            <person name="Segal G."/>
        </authorList>
    </citation>
    <scope>NUCLEOTIDE SEQUENCE [LARGE SCALE GENOMIC DNA]</scope>
    <source>
        <strain evidence="1 2">WIGA</strain>
    </source>
</reference>